<dbReference type="InterPro" id="IPR004113">
    <property type="entry name" value="FAD-bd_oxidored_4_C"/>
</dbReference>
<evidence type="ECO:0000256" key="4">
    <source>
        <dbReference type="ARBA" id="ARBA00023002"/>
    </source>
</evidence>
<gene>
    <name evidence="6" type="ORF">LIP_3396</name>
</gene>
<accession>A0A0K2SQ14</accession>
<sequence length="475" mass="51459">MIDSELVKRMRALLGTERVLASPEELLVYECDGLTLYRNQPELVVLPETTEEVASIVRLLKDRGVPFVPRGAGTSLSGGTFSEPGVVQISLARMRRILRVDLRNRRAVVQAGVVNLHLSQAVEQQGYHYAPDPSSQGACTIGGNVAENSGGPHTLKYGVTVNHVLGLKVVLPSGEVVELGGPQEDPPGYDLVGLITGSEGTLGIVTEATVRLTRNPQAWKTYLAVFESVEDATRCVSGIISRGIIPAALEMMDHLVIQAVEAAFRFGFPLDAGAVLIVELDGPAEGLPEEGERVEAVFREHGAREVRTARDARERAKLWASRKKAFGAVGRLSPSYVTQDGVVPRSRLPEIMARAEEVGRRHGIRIANVFHAGDGNIHPLLLYDERDPEQVERVLAASDELLEACIELGGALTGEHGVGIEKKSHLGRLFSEDDLQVMLDVHDVFNPDSRCNPGKIFPSARSCVEVRRPRAAAPA</sequence>
<evidence type="ECO:0000256" key="1">
    <source>
        <dbReference type="ARBA" id="ARBA00001974"/>
    </source>
</evidence>
<name>A0A0K2SQ14_LIMPI</name>
<dbReference type="Proteomes" id="UP000065807">
    <property type="component" value="Chromosome"/>
</dbReference>
<dbReference type="Gene3D" id="3.30.465.10">
    <property type="match status" value="1"/>
</dbReference>
<comment type="cofactor">
    <cofactor evidence="1">
        <name>FAD</name>
        <dbReference type="ChEBI" id="CHEBI:57692"/>
    </cofactor>
</comment>
<evidence type="ECO:0000313" key="6">
    <source>
        <dbReference type="EMBL" id="BAS29208.1"/>
    </source>
</evidence>
<dbReference type="InterPro" id="IPR016169">
    <property type="entry name" value="FAD-bd_PCMH_sub2"/>
</dbReference>
<dbReference type="SUPFAM" id="SSF56176">
    <property type="entry name" value="FAD-binding/transporter-associated domain-like"/>
    <property type="match status" value="1"/>
</dbReference>
<feature type="domain" description="FAD-binding PCMH-type" evidence="5">
    <location>
        <begin position="37"/>
        <end position="215"/>
    </location>
</feature>
<dbReference type="PANTHER" id="PTHR42934:SF1">
    <property type="entry name" value="GLYCOLATE OXIDASE SUBUNIT GLCD"/>
    <property type="match status" value="1"/>
</dbReference>
<keyword evidence="2" id="KW-0285">Flavoprotein</keyword>
<keyword evidence="7" id="KW-1185">Reference proteome</keyword>
<dbReference type="InterPro" id="IPR016167">
    <property type="entry name" value="FAD-bd_PCMH_sub1"/>
</dbReference>
<dbReference type="InterPro" id="IPR036318">
    <property type="entry name" value="FAD-bd_PCMH-like_sf"/>
</dbReference>
<dbReference type="InterPro" id="IPR016166">
    <property type="entry name" value="FAD-bd_PCMH"/>
</dbReference>
<dbReference type="InterPro" id="IPR051914">
    <property type="entry name" value="FAD-linked_OxidoTrans_Type4"/>
</dbReference>
<evidence type="ECO:0000256" key="3">
    <source>
        <dbReference type="ARBA" id="ARBA00022827"/>
    </source>
</evidence>
<dbReference type="EMBL" id="AP014924">
    <property type="protein sequence ID" value="BAS29208.1"/>
    <property type="molecule type" value="Genomic_DNA"/>
</dbReference>
<dbReference type="Gene3D" id="3.30.70.2740">
    <property type="match status" value="1"/>
</dbReference>
<dbReference type="PANTHER" id="PTHR42934">
    <property type="entry name" value="GLYCOLATE OXIDASE SUBUNIT GLCD"/>
    <property type="match status" value="1"/>
</dbReference>
<dbReference type="Gene3D" id="3.30.70.2190">
    <property type="match status" value="1"/>
</dbReference>
<dbReference type="SUPFAM" id="SSF55103">
    <property type="entry name" value="FAD-linked oxidases, C-terminal domain"/>
    <property type="match status" value="1"/>
</dbReference>
<evidence type="ECO:0000259" key="5">
    <source>
        <dbReference type="PROSITE" id="PS51387"/>
    </source>
</evidence>
<dbReference type="GO" id="GO:0016491">
    <property type="term" value="F:oxidoreductase activity"/>
    <property type="evidence" value="ECO:0007669"/>
    <property type="project" value="UniProtKB-KW"/>
</dbReference>
<dbReference type="RefSeq" id="WP_068140680.1">
    <property type="nucleotide sequence ID" value="NZ_AP014924.1"/>
</dbReference>
<dbReference type="Gene3D" id="1.10.45.10">
    <property type="entry name" value="Vanillyl-alcohol Oxidase, Chain A, domain 4"/>
    <property type="match status" value="1"/>
</dbReference>
<dbReference type="InterPro" id="IPR016171">
    <property type="entry name" value="Vanillyl_alc_oxidase_C-sub2"/>
</dbReference>
<evidence type="ECO:0000313" key="7">
    <source>
        <dbReference type="Proteomes" id="UP000065807"/>
    </source>
</evidence>
<protein>
    <submittedName>
        <fullName evidence="6">Glycolate oxidase subunit GlcD</fullName>
    </submittedName>
</protein>
<keyword evidence="3" id="KW-0274">FAD</keyword>
<dbReference type="OrthoDB" id="9767256at2"/>
<reference evidence="7" key="2">
    <citation type="journal article" date="2016" name="Int. J. Syst. Evol. Microbiol.">
        <title>Complete genome sequence and cell structure of Limnochorda pilosa, a Gram-negative spore-former within the phylum Firmicutes.</title>
        <authorList>
            <person name="Watanabe M."/>
            <person name="Kojima H."/>
            <person name="Fukui M."/>
        </authorList>
    </citation>
    <scope>NUCLEOTIDE SEQUENCE [LARGE SCALE GENOMIC DNA]</scope>
    <source>
        <strain evidence="7">HC45</strain>
    </source>
</reference>
<dbReference type="KEGG" id="lpil:LIP_3396"/>
<dbReference type="Gene3D" id="3.30.43.10">
    <property type="entry name" value="Uridine Diphospho-n-acetylenolpyruvylglucosamine Reductase, domain 2"/>
    <property type="match status" value="1"/>
</dbReference>
<dbReference type="AlphaFoldDB" id="A0A0K2SQ14"/>
<evidence type="ECO:0000256" key="2">
    <source>
        <dbReference type="ARBA" id="ARBA00022630"/>
    </source>
</evidence>
<proteinExistence type="predicted"/>
<dbReference type="InterPro" id="IPR006094">
    <property type="entry name" value="Oxid_FAD_bind_N"/>
</dbReference>
<dbReference type="InterPro" id="IPR016164">
    <property type="entry name" value="FAD-linked_Oxase-like_C"/>
</dbReference>
<dbReference type="STRING" id="1555112.LIP_3396"/>
<reference evidence="7" key="1">
    <citation type="submission" date="2015-07" db="EMBL/GenBank/DDBJ databases">
        <title>Complete genome sequence and phylogenetic analysis of Limnochorda pilosa.</title>
        <authorList>
            <person name="Watanabe M."/>
            <person name="Kojima H."/>
            <person name="Fukui M."/>
        </authorList>
    </citation>
    <scope>NUCLEOTIDE SEQUENCE [LARGE SCALE GENOMIC DNA]</scope>
    <source>
        <strain evidence="7">HC45</strain>
    </source>
</reference>
<keyword evidence="4" id="KW-0560">Oxidoreductase</keyword>
<dbReference type="GO" id="GO:0071949">
    <property type="term" value="F:FAD binding"/>
    <property type="evidence" value="ECO:0007669"/>
    <property type="project" value="InterPro"/>
</dbReference>
<dbReference type="Pfam" id="PF02913">
    <property type="entry name" value="FAD-oxidase_C"/>
    <property type="match status" value="1"/>
</dbReference>
<dbReference type="PATRIC" id="fig|1555112.3.peg.3433"/>
<organism evidence="6 7">
    <name type="scientific">Limnochorda pilosa</name>
    <dbReference type="NCBI Taxonomy" id="1555112"/>
    <lineage>
        <taxon>Bacteria</taxon>
        <taxon>Bacillati</taxon>
        <taxon>Bacillota</taxon>
        <taxon>Limnochordia</taxon>
        <taxon>Limnochordales</taxon>
        <taxon>Limnochordaceae</taxon>
        <taxon>Limnochorda</taxon>
    </lineage>
</organism>
<dbReference type="PROSITE" id="PS51387">
    <property type="entry name" value="FAD_PCMH"/>
    <property type="match status" value="1"/>
</dbReference>
<dbReference type="Pfam" id="PF01565">
    <property type="entry name" value="FAD_binding_4"/>
    <property type="match status" value="1"/>
</dbReference>